<dbReference type="PANTHER" id="PTHR36181:SF2">
    <property type="entry name" value="INTRON-ENCODED ENDONUCLEASE AI3-RELATED"/>
    <property type="match status" value="1"/>
</dbReference>
<dbReference type="InterPro" id="IPR027434">
    <property type="entry name" value="Homing_endonucl"/>
</dbReference>
<dbReference type="SUPFAM" id="SSF55608">
    <property type="entry name" value="Homing endonucleases"/>
    <property type="match status" value="2"/>
</dbReference>
<organism evidence="2">
    <name type="scientific">Ogataea polymorpha</name>
    <dbReference type="NCBI Taxonomy" id="460523"/>
    <lineage>
        <taxon>Eukaryota</taxon>
        <taxon>Fungi</taxon>
        <taxon>Dikarya</taxon>
        <taxon>Ascomycota</taxon>
        <taxon>Saccharomycotina</taxon>
        <taxon>Pichiomycetes</taxon>
        <taxon>Pichiales</taxon>
        <taxon>Pichiaceae</taxon>
        <taxon>Ogataea</taxon>
    </lineage>
</organism>
<dbReference type="EMBL" id="KC993173">
    <property type="protein sequence ID" value="AGS44034.1"/>
    <property type="molecule type" value="Genomic_DNA"/>
</dbReference>
<geneLocation type="mitochondrion" evidence="2"/>
<dbReference type="Gene3D" id="3.10.28.10">
    <property type="entry name" value="Homing endonucleases"/>
    <property type="match status" value="2"/>
</dbReference>
<accession>S5TDT5</accession>
<dbReference type="GO" id="GO:0005739">
    <property type="term" value="C:mitochondrion"/>
    <property type="evidence" value="ECO:0007669"/>
    <property type="project" value="UniProtKB-ARBA"/>
</dbReference>
<dbReference type="InterPro" id="IPR004860">
    <property type="entry name" value="LAGLIDADG_dom"/>
</dbReference>
<protein>
    <recommendedName>
        <fullName evidence="1">Homing endonuclease LAGLIDADG domain-containing protein</fullName>
    </recommendedName>
</protein>
<keyword evidence="2" id="KW-0496">Mitochondrion</keyword>
<dbReference type="Pfam" id="PF00961">
    <property type="entry name" value="LAGLIDADG_1"/>
    <property type="match status" value="2"/>
</dbReference>
<dbReference type="GO" id="GO:0004519">
    <property type="term" value="F:endonuclease activity"/>
    <property type="evidence" value="ECO:0007669"/>
    <property type="project" value="InterPro"/>
</dbReference>
<feature type="domain" description="Homing endonuclease LAGLIDADG" evidence="1">
    <location>
        <begin position="10"/>
        <end position="104"/>
    </location>
</feature>
<proteinExistence type="predicted"/>
<dbReference type="InterPro" id="IPR051289">
    <property type="entry name" value="LAGLIDADG_Endonuclease"/>
</dbReference>
<dbReference type="AlphaFoldDB" id="S5TDT5"/>
<name>S5TDT5_9ASCO</name>
<dbReference type="PANTHER" id="PTHR36181">
    <property type="entry name" value="INTRON-ENCODED ENDONUCLEASE AI3-RELATED"/>
    <property type="match status" value="1"/>
</dbReference>
<sequence length="301" mass="35858">MKKINNQWICGIVDAEGNFNVNLSSKNKLTFSFKVTQKYTSIEILNNLKNYFKIGNIFIDNRKTEGMKYVIQNIKDIEKVVIPFFDENPLTTSKQLDFVDFKEIFILYKNTSKLDYNYINKKIKNMNNGRSWEERYDYYSNKELNLSKEWTTAFIDGEGCFYYYLSKSIKNNKTIYQNQPSLEISQSSHSVKLLNAIKGVFNNYGYLSPKYNINDKNLAKNSRSVNRLKIRQVDEIINLFDKYPLYSYKKYDYINWKKLILLKNKKRYTSPEGFLEMKKIKNSINKKELINSNFIDFLKNR</sequence>
<evidence type="ECO:0000313" key="2">
    <source>
        <dbReference type="EMBL" id="AGS44034.1"/>
    </source>
</evidence>
<gene>
    <name evidence="2" type="primary">rnl-i4</name>
</gene>
<feature type="domain" description="Homing endonuclease LAGLIDADG" evidence="1">
    <location>
        <begin position="154"/>
        <end position="259"/>
    </location>
</feature>
<evidence type="ECO:0000259" key="1">
    <source>
        <dbReference type="Pfam" id="PF00961"/>
    </source>
</evidence>
<reference evidence="2" key="1">
    <citation type="submission" date="2013-04" db="EMBL/GenBank/DDBJ databases">
        <authorList>
            <person name="Hegedusova E."/>
            <person name="Brejova B."/>
            <person name="Nosek J."/>
        </authorList>
    </citation>
    <scope>NUCLEOTIDE SEQUENCE</scope>
    <source>
        <strain evidence="2">NCAIM Y.01608</strain>
    </source>
</reference>